<evidence type="ECO:0000256" key="2">
    <source>
        <dbReference type="ARBA" id="ARBA00007441"/>
    </source>
</evidence>
<dbReference type="InterPro" id="IPR015421">
    <property type="entry name" value="PyrdxlP-dep_Trfase_major"/>
</dbReference>
<dbReference type="Proteomes" id="UP000231484">
    <property type="component" value="Unassembled WGS sequence"/>
</dbReference>
<dbReference type="InterPro" id="IPR015422">
    <property type="entry name" value="PyrdxlP-dep_Trfase_small"/>
</dbReference>
<dbReference type="FunFam" id="3.40.640.10:FF:000033">
    <property type="entry name" value="Aspartate aminotransferase"/>
    <property type="match status" value="1"/>
</dbReference>
<dbReference type="InterPro" id="IPR051326">
    <property type="entry name" value="Kynurenine-oxoglutarate_AT"/>
</dbReference>
<evidence type="ECO:0000256" key="7">
    <source>
        <dbReference type="SAM" id="SignalP"/>
    </source>
</evidence>
<evidence type="ECO:0000259" key="8">
    <source>
        <dbReference type="Pfam" id="PF00155"/>
    </source>
</evidence>
<comment type="cofactor">
    <cofactor evidence="1">
        <name>pyridoxal 5'-phosphate</name>
        <dbReference type="ChEBI" id="CHEBI:597326"/>
    </cofactor>
</comment>
<dbReference type="AlphaFoldDB" id="A0A2N9XKW4"/>
<proteinExistence type="inferred from homology"/>
<feature type="chain" id="PRO_5014712102" description="Putative 8-amino-7-oxononanoate synthase" evidence="7">
    <location>
        <begin position="25"/>
        <end position="382"/>
    </location>
</feature>
<dbReference type="NCBIfam" id="NF006569">
    <property type="entry name" value="PRK09082.1"/>
    <property type="match status" value="1"/>
</dbReference>
<keyword evidence="7" id="KW-0732">Signal</keyword>
<dbReference type="GO" id="GO:0030170">
    <property type="term" value="F:pyridoxal phosphate binding"/>
    <property type="evidence" value="ECO:0007669"/>
    <property type="project" value="InterPro"/>
</dbReference>
<sequence>MMLTLDSKLPAVGTTIFSVMSALAAEHGALNLSQGFPDYAVDPKLIGLVERYLGAGTNQYAPMTGVAVLRERIQEKFQRVHGLLVDAEQEITVTAGGTEAIFTTIAALIRPGDEVISFEPAYDCYAPAVTLFGGTMRPVRLVAPEFAVDWDYVKSLITPRTRLIIVNNPNNPACRVFSMADIAALAEVVQNHNIFVLSDEVYEHLVFDDIQPQTLLRHPLLRERTFVVGSFGKLLHATGWKVGYCVAAPALMAEFRKVHQFNVFSVHTPTQYAIADYLADASHYENLGRFFQQKRDFLLAGLHDSRFRVYVPQGTYFIVLDYSAISFAPENEFVRELVIQHRLATIPLAAFYHDGFSQQCVRVCFAKQQETLQQAVELLCAV</sequence>
<protein>
    <recommendedName>
        <fullName evidence="3">Putative 8-amino-7-oxononanoate synthase</fullName>
    </recommendedName>
</protein>
<feature type="signal peptide" evidence="7">
    <location>
        <begin position="1"/>
        <end position="24"/>
    </location>
</feature>
<keyword evidence="5 9" id="KW-0808">Transferase</keyword>
<evidence type="ECO:0000256" key="1">
    <source>
        <dbReference type="ARBA" id="ARBA00001933"/>
    </source>
</evidence>
<dbReference type="GO" id="GO:0016212">
    <property type="term" value="F:kynurenine-oxoglutarate transaminase activity"/>
    <property type="evidence" value="ECO:0007669"/>
    <property type="project" value="TreeGrafter"/>
</dbReference>
<evidence type="ECO:0000313" key="10">
    <source>
        <dbReference type="Proteomes" id="UP000231484"/>
    </source>
</evidence>
<dbReference type="CDD" id="cd00609">
    <property type="entry name" value="AAT_like"/>
    <property type="match status" value="1"/>
</dbReference>
<dbReference type="Pfam" id="PF00155">
    <property type="entry name" value="Aminotran_1_2"/>
    <property type="match status" value="1"/>
</dbReference>
<dbReference type="GO" id="GO:0005737">
    <property type="term" value="C:cytoplasm"/>
    <property type="evidence" value="ECO:0007669"/>
    <property type="project" value="TreeGrafter"/>
</dbReference>
<dbReference type="EMBL" id="MEIQ01000051">
    <property type="protein sequence ID" value="PIT48969.1"/>
    <property type="molecule type" value="Genomic_DNA"/>
</dbReference>
<evidence type="ECO:0000313" key="9">
    <source>
        <dbReference type="EMBL" id="PIT48969.1"/>
    </source>
</evidence>
<evidence type="ECO:0000256" key="4">
    <source>
        <dbReference type="ARBA" id="ARBA00022576"/>
    </source>
</evidence>
<comment type="caution">
    <text evidence="9">The sequence shown here is derived from an EMBL/GenBank/DDBJ whole genome shotgun (WGS) entry which is preliminary data.</text>
</comment>
<gene>
    <name evidence="9" type="ORF">BHC48_08835</name>
</gene>
<dbReference type="PANTHER" id="PTHR43807:SF20">
    <property type="entry name" value="FI04487P"/>
    <property type="match status" value="1"/>
</dbReference>
<dbReference type="Gene3D" id="3.40.640.10">
    <property type="entry name" value="Type I PLP-dependent aspartate aminotransferase-like (Major domain)"/>
    <property type="match status" value="1"/>
</dbReference>
<feature type="domain" description="Aminotransferase class I/classII large" evidence="8">
    <location>
        <begin position="30"/>
        <end position="377"/>
    </location>
</feature>
<dbReference type="InterPro" id="IPR004839">
    <property type="entry name" value="Aminotransferase_I/II_large"/>
</dbReference>
<evidence type="ECO:0000256" key="3">
    <source>
        <dbReference type="ARBA" id="ARBA00021531"/>
    </source>
</evidence>
<organism evidence="9 10">
    <name type="scientific">Snodgrassella alvi</name>
    <dbReference type="NCBI Taxonomy" id="1196083"/>
    <lineage>
        <taxon>Bacteria</taxon>
        <taxon>Pseudomonadati</taxon>
        <taxon>Pseudomonadota</taxon>
        <taxon>Betaproteobacteria</taxon>
        <taxon>Neisseriales</taxon>
        <taxon>Neisseriaceae</taxon>
        <taxon>Snodgrassella</taxon>
    </lineage>
</organism>
<reference evidence="9 10" key="1">
    <citation type="journal article" date="2017" name="MBio">
        <title>Type VI secretion-mediated competition in the bee gut microbiome.</title>
        <authorList>
            <person name="Steele M.I."/>
            <person name="Kwong W.K."/>
            <person name="Powell J.E."/>
            <person name="Whiteley M."/>
            <person name="Moran N.A."/>
        </authorList>
    </citation>
    <scope>NUCLEOTIDE SEQUENCE [LARGE SCALE GENOMIC DNA]</scope>
    <source>
        <strain evidence="9 10">Occ4-2</strain>
    </source>
</reference>
<keyword evidence="4 9" id="KW-0032">Aminotransferase</keyword>
<comment type="similarity">
    <text evidence="2">Belongs to the class-I pyridoxal-phosphate-dependent aminotransferase family.</text>
</comment>
<dbReference type="InterPro" id="IPR015424">
    <property type="entry name" value="PyrdxlP-dep_Trfase"/>
</dbReference>
<evidence type="ECO:0000256" key="5">
    <source>
        <dbReference type="ARBA" id="ARBA00022679"/>
    </source>
</evidence>
<evidence type="ECO:0000256" key="6">
    <source>
        <dbReference type="ARBA" id="ARBA00022898"/>
    </source>
</evidence>
<dbReference type="PANTHER" id="PTHR43807">
    <property type="entry name" value="FI04487P"/>
    <property type="match status" value="1"/>
</dbReference>
<name>A0A2N9XKW4_9NEIS</name>
<accession>A0A2N9XKW4</accession>
<keyword evidence="6" id="KW-0663">Pyridoxal phosphate</keyword>
<dbReference type="Gene3D" id="3.90.1150.10">
    <property type="entry name" value="Aspartate Aminotransferase, domain 1"/>
    <property type="match status" value="1"/>
</dbReference>
<dbReference type="SUPFAM" id="SSF53383">
    <property type="entry name" value="PLP-dependent transferases"/>
    <property type="match status" value="1"/>
</dbReference>